<proteinExistence type="predicted"/>
<keyword evidence="1" id="KW-0812">Transmembrane</keyword>
<evidence type="ECO:0000313" key="3">
    <source>
        <dbReference type="Proteomes" id="UP000435112"/>
    </source>
</evidence>
<dbReference type="Proteomes" id="UP000435112">
    <property type="component" value="Unassembled WGS sequence"/>
</dbReference>
<name>A0A6A3MUV8_9STRA</name>
<gene>
    <name evidence="2" type="ORF">PR002_g9572</name>
</gene>
<reference evidence="2 3" key="1">
    <citation type="submission" date="2018-09" db="EMBL/GenBank/DDBJ databases">
        <title>Genomic investigation of the strawberry pathogen Phytophthora fragariae indicates pathogenicity is determined by transcriptional variation in three key races.</title>
        <authorList>
            <person name="Adams T.M."/>
            <person name="Armitage A.D."/>
            <person name="Sobczyk M.K."/>
            <person name="Bates H.J."/>
            <person name="Dunwell J.M."/>
            <person name="Nellist C.F."/>
            <person name="Harrison R.J."/>
        </authorList>
    </citation>
    <scope>NUCLEOTIDE SEQUENCE [LARGE SCALE GENOMIC DNA]</scope>
    <source>
        <strain evidence="2 3">SCRP324</strain>
    </source>
</reference>
<feature type="transmembrane region" description="Helical" evidence="1">
    <location>
        <begin position="28"/>
        <end position="46"/>
    </location>
</feature>
<accession>A0A6A3MUV8</accession>
<evidence type="ECO:0000256" key="1">
    <source>
        <dbReference type="SAM" id="Phobius"/>
    </source>
</evidence>
<keyword evidence="1" id="KW-0472">Membrane</keyword>
<dbReference type="EMBL" id="QXFU01000515">
    <property type="protein sequence ID" value="KAE9031683.1"/>
    <property type="molecule type" value="Genomic_DNA"/>
</dbReference>
<comment type="caution">
    <text evidence="2">The sequence shown here is derived from an EMBL/GenBank/DDBJ whole genome shotgun (WGS) entry which is preliminary data.</text>
</comment>
<protein>
    <submittedName>
        <fullName evidence="2">Uncharacterized protein</fullName>
    </submittedName>
</protein>
<organism evidence="2 3">
    <name type="scientific">Phytophthora rubi</name>
    <dbReference type="NCBI Taxonomy" id="129364"/>
    <lineage>
        <taxon>Eukaryota</taxon>
        <taxon>Sar</taxon>
        <taxon>Stramenopiles</taxon>
        <taxon>Oomycota</taxon>
        <taxon>Peronosporomycetes</taxon>
        <taxon>Peronosporales</taxon>
        <taxon>Peronosporaceae</taxon>
        <taxon>Phytophthora</taxon>
    </lineage>
</organism>
<sequence length="47" mass="4764">MSFGVGASAWGLAGPAARSAFGAGRMMIWVFVVVVMPRGLAVCGMCS</sequence>
<dbReference type="AlphaFoldDB" id="A0A6A3MUV8"/>
<evidence type="ECO:0000313" key="2">
    <source>
        <dbReference type="EMBL" id="KAE9031683.1"/>
    </source>
</evidence>
<keyword evidence="1" id="KW-1133">Transmembrane helix</keyword>